<reference evidence="2 3" key="1">
    <citation type="journal article" date="1999" name="Proc. Jpn. Acad.">
        <title>Determination of the complete genomic DNA sequence of Thermoplasma volvanium GSS1.</title>
        <authorList>
            <person name="Kawashima T."/>
            <person name="Yamamoto Y."/>
            <person name="Aramaki H."/>
            <person name="Nunoshiba T."/>
            <person name="Kawamoto T."/>
            <person name="Watanabe K."/>
            <person name="Yamazaki M."/>
            <person name="Kanehori K."/>
            <person name="Amano N."/>
            <person name="Ohya Y."/>
            <person name="Makino K."/>
            <person name="Suzuki M."/>
        </authorList>
    </citation>
    <scope>NUCLEOTIDE SEQUENCE [LARGE SCALE GENOMIC DNA]</scope>
    <source>
        <strain evidence="3">ATCC 51530 / DSM 4299 / JCM 9571 / NBRC 15438 / GSS1</strain>
    </source>
</reference>
<gene>
    <name evidence="2" type="ORF">TVG0374267</name>
</gene>
<dbReference type="PaxDb" id="273116-14324602"/>
<evidence type="ECO:0000313" key="3">
    <source>
        <dbReference type="Proteomes" id="UP000001017"/>
    </source>
</evidence>
<dbReference type="Gene3D" id="6.10.140.1230">
    <property type="match status" value="1"/>
</dbReference>
<dbReference type="Pfam" id="PF03357">
    <property type="entry name" value="Snf7"/>
    <property type="match status" value="1"/>
</dbReference>
<dbReference type="EMBL" id="BA000011">
    <property type="protein sequence ID" value="BAB59529.1"/>
    <property type="molecule type" value="Genomic_DNA"/>
</dbReference>
<dbReference type="RefSeq" id="WP_010916641.1">
    <property type="nucleotide sequence ID" value="NC_002689.2"/>
</dbReference>
<feature type="compositionally biased region" description="Basic and acidic residues" evidence="1">
    <location>
        <begin position="191"/>
        <end position="200"/>
    </location>
</feature>
<organism evidence="2 3">
    <name type="scientific">Thermoplasma volcanium (strain ATCC 51530 / DSM 4299 / JCM 9571 / NBRC 15438 / GSS1)</name>
    <dbReference type="NCBI Taxonomy" id="273116"/>
    <lineage>
        <taxon>Archaea</taxon>
        <taxon>Methanobacteriati</taxon>
        <taxon>Thermoplasmatota</taxon>
        <taxon>Thermoplasmata</taxon>
        <taxon>Thermoplasmatales</taxon>
        <taxon>Thermoplasmataceae</taxon>
        <taxon>Thermoplasma</taxon>
    </lineage>
</organism>
<dbReference type="InterPro" id="IPR005024">
    <property type="entry name" value="Snf7_fam"/>
</dbReference>
<evidence type="ECO:0000256" key="1">
    <source>
        <dbReference type="SAM" id="MobiDB-lite"/>
    </source>
</evidence>
<dbReference type="KEGG" id="tvo:TVG0374267"/>
<dbReference type="STRING" id="273116.gene:9381164"/>
<feature type="region of interest" description="Disordered" evidence="1">
    <location>
        <begin position="170"/>
        <end position="212"/>
    </location>
</feature>
<proteinExistence type="predicted"/>
<sequence length="212" mass="24182">MVFFKFGKSEEEKMLERRSRISKWKSDIDRAIRQYEKNREMNIQNAKISLRDGNLEKARVFASNIVSLESAIRGLKDYKLFLENIDLNLQFADTTKKVWASLKEGSEDLLKSQLTEKQVIQMQQNVEKIINSSDQIQERLSSQLDQITTAVNQRGEYNVESVDKILETLKGDTEASKSASRTSEPAQGEATTDKELEDLLKSLGGVKSDDNK</sequence>
<name>Q97BR8_THEVO</name>
<keyword evidence="3" id="KW-1185">Reference proteome</keyword>
<dbReference type="eggNOG" id="arCOG07402">
    <property type="taxonomic scope" value="Archaea"/>
</dbReference>
<evidence type="ECO:0000313" key="2">
    <source>
        <dbReference type="EMBL" id="BAB59529.1"/>
    </source>
</evidence>
<dbReference type="HOGENOM" id="CLU_1297536_0_0_2"/>
<dbReference type="GO" id="GO:0007034">
    <property type="term" value="P:vacuolar transport"/>
    <property type="evidence" value="ECO:0007669"/>
    <property type="project" value="InterPro"/>
</dbReference>
<accession>Q97BR8</accession>
<protein>
    <submittedName>
        <fullName evidence="2">TVG0374267 protein</fullName>
    </submittedName>
</protein>
<dbReference type="AlphaFoldDB" id="Q97BR8"/>
<feature type="compositionally biased region" description="Polar residues" evidence="1">
    <location>
        <begin position="176"/>
        <end position="185"/>
    </location>
</feature>
<dbReference type="GeneID" id="1440899"/>
<reference evidence="2 3" key="2">
    <citation type="journal article" date="2000" name="Proc. Natl. Acad. Sci. U.S.A.">
        <title>Archaeal adaptation to higher temperatures revealed by genomic sequence of Thermoplasma volcanium.</title>
        <authorList>
            <person name="Kawashima T."/>
            <person name="Amano N."/>
            <person name="Koike H."/>
            <person name="Makino S."/>
            <person name="Higuchi S."/>
            <person name="Kawashima-Ohya Y."/>
            <person name="Watanabe K."/>
            <person name="Yamazaki M."/>
            <person name="Kanehori K."/>
            <person name="Kawamoto T."/>
            <person name="Nunoshiba T."/>
            <person name="Yamamoto Y."/>
            <person name="Aramaki H."/>
            <person name="Makino K."/>
            <person name="Suzuki M."/>
        </authorList>
    </citation>
    <scope>NUCLEOTIDE SEQUENCE [LARGE SCALE GENOMIC DNA]</scope>
    <source>
        <strain evidence="3">ATCC 51530 / DSM 4299 / JCM 9571 / NBRC 15438 / GSS1</strain>
    </source>
</reference>
<dbReference type="Proteomes" id="UP000001017">
    <property type="component" value="Chromosome"/>
</dbReference>